<reference evidence="1" key="1">
    <citation type="submission" date="2018-05" db="EMBL/GenBank/DDBJ databases">
        <authorList>
            <person name="Lanie J.A."/>
            <person name="Ng W.-L."/>
            <person name="Kazmierczak K.M."/>
            <person name="Andrzejewski T.M."/>
            <person name="Davidsen T.M."/>
            <person name="Wayne K.J."/>
            <person name="Tettelin H."/>
            <person name="Glass J.I."/>
            <person name="Rusch D."/>
            <person name="Podicherti R."/>
            <person name="Tsui H.-C.T."/>
            <person name="Winkler M.E."/>
        </authorList>
    </citation>
    <scope>NUCLEOTIDE SEQUENCE</scope>
</reference>
<accession>A0A382DHC9</accession>
<name>A0A382DHC9_9ZZZZ</name>
<proteinExistence type="predicted"/>
<evidence type="ECO:0000313" key="1">
    <source>
        <dbReference type="EMBL" id="SVB37452.1"/>
    </source>
</evidence>
<gene>
    <name evidence="1" type="ORF">METZ01_LOCUS190306</name>
</gene>
<dbReference type="AlphaFoldDB" id="A0A382DHC9"/>
<evidence type="ECO:0008006" key="2">
    <source>
        <dbReference type="Google" id="ProtNLM"/>
    </source>
</evidence>
<dbReference type="SUPFAM" id="SSF82185">
    <property type="entry name" value="Histone H3 K4-specific methyltransferase SET7/9 N-terminal domain"/>
    <property type="match status" value="1"/>
</dbReference>
<dbReference type="EMBL" id="UINC01039244">
    <property type="protein sequence ID" value="SVB37452.1"/>
    <property type="molecule type" value="Genomic_DNA"/>
</dbReference>
<dbReference type="Gene3D" id="2.20.110.10">
    <property type="entry name" value="Histone H3 K4-specific methyltransferase SET7/9 N-terminal domain"/>
    <property type="match status" value="1"/>
</dbReference>
<organism evidence="1">
    <name type="scientific">marine metagenome</name>
    <dbReference type="NCBI Taxonomy" id="408172"/>
    <lineage>
        <taxon>unclassified sequences</taxon>
        <taxon>metagenomes</taxon>
        <taxon>ecological metagenomes</taxon>
    </lineage>
</organism>
<protein>
    <recommendedName>
        <fullName evidence="2">MORN repeat-containing protein</fullName>
    </recommendedName>
</protein>
<sequence length="64" mass="7006">MKDATKKLLTNSCAECFVTGDGYGVWCYGGRMNGLHHGNGTITHANGKTLKGIWENDKFKSARD</sequence>